<evidence type="ECO:0000313" key="2">
    <source>
        <dbReference type="EMBL" id="POE40032.1"/>
    </source>
</evidence>
<name>A0A2S3UBM2_LACPA</name>
<dbReference type="EMBL" id="LGIY01000029">
    <property type="protein sequence ID" value="POE40032.1"/>
    <property type="molecule type" value="Genomic_DNA"/>
</dbReference>
<gene>
    <name evidence="2" type="ORF">ACX51_13310</name>
</gene>
<dbReference type="Gene3D" id="1.10.260.40">
    <property type="entry name" value="lambda repressor-like DNA-binding domains"/>
    <property type="match status" value="1"/>
</dbReference>
<dbReference type="InterPro" id="IPR053163">
    <property type="entry name" value="HTH-type_regulator_Rgg"/>
</dbReference>
<dbReference type="InterPro" id="IPR010982">
    <property type="entry name" value="Lambda_DNA-bd_dom_sf"/>
</dbReference>
<dbReference type="SUPFAM" id="SSF47413">
    <property type="entry name" value="lambda repressor-like DNA-binding domains"/>
    <property type="match status" value="1"/>
</dbReference>
<evidence type="ECO:0000259" key="1">
    <source>
        <dbReference type="PROSITE" id="PS50943"/>
    </source>
</evidence>
<comment type="caution">
    <text evidence="2">The sequence shown here is derived from an EMBL/GenBank/DDBJ whole genome shotgun (WGS) entry which is preliminary data.</text>
</comment>
<sequence>MTMKHTSDNLLDLGRFFHERRVGRGLTLQEVSGEWSAATLSRFERGELDISTQKMLELMTMIGIDELDLLEFYEANPVNFPLQLQDLTQLNDVGELERRKAGFFAAHPKRNSMTELARILFEAAQHWPDPEFRFSDEDEQILADRLAVPERFSLLELELYKAIVGPASHELLVLLWQRAQSLQKDWWQFREVIELMLWLGALMDRDMDLVNGLEDELKNWFMPQQGRTRLVEFMPNWQFGRSTAHWLRHPSASNKNKIQQIINELRRMDVEVDARWFELMLAHTSEGRVHHNLKLKDHPKQLTVAHTAGEVVKFQREYLGVSRADLVMDASVTSLRRFENGQTQLSASSMLQLCGELALVPSQILTLPNQIDEHTPGEISLRAVFRQIKQHKTFGKSEADILTLIQRFTTQFPDMPASLVATQRFVLKVTAGFASHTDEKMHKQASLILARLLQMNHWGSLETHASEELANWLTPDQLVMLYEQGRRVILNHPLTVGIDYYFSGLNQAIAQVVDHYSLTVGRSFVTQFKWVLTIPDATPMRWQAAGTWYLANYLLEPTITNKTLVERYVHASLRVGHPDAIDNLKKLWVKRLPEDFINNFVLNYK</sequence>
<evidence type="ECO:0000313" key="3">
    <source>
        <dbReference type="Proteomes" id="UP000237433"/>
    </source>
</evidence>
<dbReference type="SMART" id="SM00530">
    <property type="entry name" value="HTH_XRE"/>
    <property type="match status" value="2"/>
</dbReference>
<proteinExistence type="predicted"/>
<accession>A0A2S3UBM2</accession>
<protein>
    <submittedName>
        <fullName evidence="2">DNA-binding protein</fullName>
    </submittedName>
</protein>
<dbReference type="AlphaFoldDB" id="A0A2S3UBM2"/>
<dbReference type="GO" id="GO:0003677">
    <property type="term" value="F:DNA binding"/>
    <property type="evidence" value="ECO:0007669"/>
    <property type="project" value="UniProtKB-KW"/>
</dbReference>
<dbReference type="PANTHER" id="PTHR37038:SF12">
    <property type="entry name" value="TRANSCRIPTIONAL REGULATOR"/>
    <property type="match status" value="1"/>
</dbReference>
<keyword evidence="2" id="KW-0238">DNA-binding</keyword>
<dbReference type="PROSITE" id="PS50943">
    <property type="entry name" value="HTH_CROC1"/>
    <property type="match status" value="1"/>
</dbReference>
<organism evidence="2 3">
    <name type="scientific">Lacticaseibacillus paracasei</name>
    <name type="common">Lactobacillus paracasei</name>
    <dbReference type="NCBI Taxonomy" id="1597"/>
    <lineage>
        <taxon>Bacteria</taxon>
        <taxon>Bacillati</taxon>
        <taxon>Bacillota</taxon>
        <taxon>Bacilli</taxon>
        <taxon>Lactobacillales</taxon>
        <taxon>Lactobacillaceae</taxon>
        <taxon>Lacticaseibacillus</taxon>
    </lineage>
</organism>
<dbReference type="PANTHER" id="PTHR37038">
    <property type="entry name" value="TRANSCRIPTIONAL REGULATOR-RELATED"/>
    <property type="match status" value="1"/>
</dbReference>
<reference evidence="2 3" key="1">
    <citation type="journal article" date="2015" name="J. Am. Soc. Brew. Chem.">
        <title>Dissolved carbon dioxide selects for lactic acid bacteria able to grow in and spoil packaged beer.</title>
        <authorList>
            <person name="Bergsveinson J."/>
            <person name="Redekop A."/>
            <person name="Zoerb S."/>
            <person name="Ziola B."/>
        </authorList>
    </citation>
    <scope>NUCLEOTIDE SEQUENCE [LARGE SCALE GENOMIC DNA]</scope>
    <source>
        <strain evidence="2 3">CCC B1205</strain>
    </source>
</reference>
<dbReference type="Proteomes" id="UP000237433">
    <property type="component" value="Unassembled WGS sequence"/>
</dbReference>
<dbReference type="InterPro" id="IPR001387">
    <property type="entry name" value="Cro/C1-type_HTH"/>
</dbReference>
<dbReference type="RefSeq" id="WP_003586056.1">
    <property type="nucleotide sequence ID" value="NZ_AP018392.1"/>
</dbReference>
<feature type="domain" description="HTH cro/C1-type" evidence="1">
    <location>
        <begin position="19"/>
        <end position="69"/>
    </location>
</feature>
<dbReference type="CDD" id="cd00093">
    <property type="entry name" value="HTH_XRE"/>
    <property type="match status" value="1"/>
</dbReference>